<dbReference type="GO" id="GO:0051298">
    <property type="term" value="P:centrosome duplication"/>
    <property type="evidence" value="ECO:0007669"/>
    <property type="project" value="TreeGrafter"/>
</dbReference>
<dbReference type="GO" id="GO:0005634">
    <property type="term" value="C:nucleus"/>
    <property type="evidence" value="ECO:0007669"/>
    <property type="project" value="TreeGrafter"/>
</dbReference>
<evidence type="ECO:0000313" key="2">
    <source>
        <dbReference type="EMBL" id="KAK3928528.1"/>
    </source>
</evidence>
<feature type="domain" description="SAC3/GANP/THP3 conserved" evidence="1">
    <location>
        <begin position="21"/>
        <end position="346"/>
    </location>
</feature>
<sequence>MDYGEELSVYGDFIKGTCNLMCPINERKLRERERLLHPLERLTQPESAVSSTIVSTKTNHNRNLDLADPNKIVKSFSRSAAGQKMPSPSDLRPYSILDMTVSYLILEVACNGIHSAGWADRYNFVTDRLRAVRQDMVIQNLPPRDCISLLKPMVKFHIFAAYWLSESSINVFDPKLNASFLHECIKRLLLMYNINRKKAADINKEEKEVDQKCENCENEEHMIGASYSLINSGNVEALNQAVIRLGDYNCMPCESCFEKKAFEVSLATWHGNYTKVCKILRKLPPLLVMAAAINLPSIRRHALKVMTAAYSNKTLKFPIDVLEETLMWNNKNEVVEECKYYGISVEKTDDMKFYACFQKGTFDSNVKQLQPSRLKWLDNTLNDITLSKILSNQS</sequence>
<accession>A0AAE1HW56</accession>
<gene>
    <name evidence="2" type="ORF">KUF71_016774</name>
</gene>
<evidence type="ECO:0000259" key="1">
    <source>
        <dbReference type="Pfam" id="PF03399"/>
    </source>
</evidence>
<dbReference type="Pfam" id="PF03399">
    <property type="entry name" value="SAC3_GANP"/>
    <property type="match status" value="1"/>
</dbReference>
<dbReference type="PANTHER" id="PTHR12436:SF38">
    <property type="entry name" value="SAC3 DOMAIN-CONTAINING PROTEIN 1"/>
    <property type="match status" value="1"/>
</dbReference>
<dbReference type="InterPro" id="IPR045107">
    <property type="entry name" value="SAC3/GANP/THP3"/>
</dbReference>
<dbReference type="GO" id="GO:0051225">
    <property type="term" value="P:spindle assembly"/>
    <property type="evidence" value="ECO:0007669"/>
    <property type="project" value="TreeGrafter"/>
</dbReference>
<protein>
    <submittedName>
        <fullName evidence="2">Germinal-center associated nuclear protein</fullName>
    </submittedName>
</protein>
<dbReference type="PANTHER" id="PTHR12436">
    <property type="entry name" value="80 KDA MCM3-ASSOCIATED PROTEIN"/>
    <property type="match status" value="1"/>
</dbReference>
<proteinExistence type="predicted"/>
<dbReference type="AlphaFoldDB" id="A0AAE1HW56"/>
<dbReference type="Gene3D" id="1.25.40.990">
    <property type="match status" value="1"/>
</dbReference>
<comment type="caution">
    <text evidence="2">The sequence shown here is derived from an EMBL/GenBank/DDBJ whole genome shotgun (WGS) entry which is preliminary data.</text>
</comment>
<reference evidence="2" key="2">
    <citation type="journal article" date="2023" name="BMC Genomics">
        <title>Pest status, molecular evolution, and epigenetic factors derived from the genome assembly of Frankliniella fusca, a thysanopteran phytovirus vector.</title>
        <authorList>
            <person name="Catto M.A."/>
            <person name="Labadie P.E."/>
            <person name="Jacobson A.L."/>
            <person name="Kennedy G.G."/>
            <person name="Srinivasan R."/>
            <person name="Hunt B.G."/>
        </authorList>
    </citation>
    <scope>NUCLEOTIDE SEQUENCE</scope>
    <source>
        <strain evidence="2">PL_HMW_Pooled</strain>
    </source>
</reference>
<evidence type="ECO:0000313" key="3">
    <source>
        <dbReference type="Proteomes" id="UP001219518"/>
    </source>
</evidence>
<organism evidence="2 3">
    <name type="scientific">Frankliniella fusca</name>
    <dbReference type="NCBI Taxonomy" id="407009"/>
    <lineage>
        <taxon>Eukaryota</taxon>
        <taxon>Metazoa</taxon>
        <taxon>Ecdysozoa</taxon>
        <taxon>Arthropoda</taxon>
        <taxon>Hexapoda</taxon>
        <taxon>Insecta</taxon>
        <taxon>Pterygota</taxon>
        <taxon>Neoptera</taxon>
        <taxon>Paraneoptera</taxon>
        <taxon>Thysanoptera</taxon>
        <taxon>Terebrantia</taxon>
        <taxon>Thripoidea</taxon>
        <taxon>Thripidae</taxon>
        <taxon>Frankliniella</taxon>
    </lineage>
</organism>
<dbReference type="EMBL" id="JAHWGI010001331">
    <property type="protein sequence ID" value="KAK3928528.1"/>
    <property type="molecule type" value="Genomic_DNA"/>
</dbReference>
<keyword evidence="3" id="KW-1185">Reference proteome</keyword>
<dbReference type="InterPro" id="IPR005062">
    <property type="entry name" value="SAC3/GANP/THP3_conserved"/>
</dbReference>
<dbReference type="Proteomes" id="UP001219518">
    <property type="component" value="Unassembled WGS sequence"/>
</dbReference>
<name>A0AAE1HW56_9NEOP</name>
<reference evidence="2" key="1">
    <citation type="submission" date="2021-07" db="EMBL/GenBank/DDBJ databases">
        <authorList>
            <person name="Catto M.A."/>
            <person name="Jacobson A."/>
            <person name="Kennedy G."/>
            <person name="Labadie P."/>
            <person name="Hunt B.G."/>
            <person name="Srinivasan R."/>
        </authorList>
    </citation>
    <scope>NUCLEOTIDE SEQUENCE</scope>
    <source>
        <strain evidence="2">PL_HMW_Pooled</strain>
        <tissue evidence="2">Head</tissue>
    </source>
</reference>
<dbReference type="GO" id="GO:0005813">
    <property type="term" value="C:centrosome"/>
    <property type="evidence" value="ECO:0007669"/>
    <property type="project" value="TreeGrafter"/>
</dbReference>
<dbReference type="GO" id="GO:0005819">
    <property type="term" value="C:spindle"/>
    <property type="evidence" value="ECO:0007669"/>
    <property type="project" value="TreeGrafter"/>
</dbReference>